<dbReference type="EMBL" id="PFET01000012">
    <property type="protein sequence ID" value="PJE75706.1"/>
    <property type="molecule type" value="Genomic_DNA"/>
</dbReference>
<protein>
    <recommendedName>
        <fullName evidence="3">Four helix bundle protein</fullName>
    </recommendedName>
</protein>
<sequence>MLILLAGYARRAQKLTVVERASSKLDALKFFLRISWELKALDNKKYTMLSTPLADVGKMLGDWLKQLYSEHPQA</sequence>
<accession>A0A2M8LEA0</accession>
<dbReference type="Gene3D" id="1.20.1440.60">
    <property type="entry name" value="23S rRNA-intervening sequence"/>
    <property type="match status" value="1"/>
</dbReference>
<gene>
    <name evidence="1" type="ORF">COV04_03865</name>
</gene>
<comment type="caution">
    <text evidence="1">The sequence shown here is derived from an EMBL/GenBank/DDBJ whole genome shotgun (WGS) entry which is preliminary data.</text>
</comment>
<organism evidence="1 2">
    <name type="scientific">Candidatus Uhrbacteria bacterium CG10_big_fil_rev_8_21_14_0_10_48_11</name>
    <dbReference type="NCBI Taxonomy" id="1975037"/>
    <lineage>
        <taxon>Bacteria</taxon>
        <taxon>Candidatus Uhriibacteriota</taxon>
    </lineage>
</organism>
<dbReference type="AlphaFoldDB" id="A0A2M8LEA0"/>
<name>A0A2M8LEA0_9BACT</name>
<reference evidence="1 2" key="1">
    <citation type="submission" date="2017-09" db="EMBL/GenBank/DDBJ databases">
        <title>Depth-based differentiation of microbial function through sediment-hosted aquifers and enrichment of novel symbionts in the deep terrestrial subsurface.</title>
        <authorList>
            <person name="Probst A.J."/>
            <person name="Ladd B."/>
            <person name="Jarett J.K."/>
            <person name="Geller-Mcgrath D.E."/>
            <person name="Sieber C.M."/>
            <person name="Emerson J.B."/>
            <person name="Anantharaman K."/>
            <person name="Thomas B.C."/>
            <person name="Malmstrom R."/>
            <person name="Stieglmeier M."/>
            <person name="Klingl A."/>
            <person name="Woyke T."/>
            <person name="Ryan C.M."/>
            <person name="Banfield J.F."/>
        </authorList>
    </citation>
    <scope>NUCLEOTIDE SEQUENCE [LARGE SCALE GENOMIC DNA]</scope>
    <source>
        <strain evidence="1">CG10_big_fil_rev_8_21_14_0_10_48_11</strain>
    </source>
</reference>
<dbReference type="InterPro" id="IPR055360">
    <property type="entry name" value="bAvd"/>
</dbReference>
<evidence type="ECO:0008006" key="3">
    <source>
        <dbReference type="Google" id="ProtNLM"/>
    </source>
</evidence>
<proteinExistence type="predicted"/>
<dbReference type="Proteomes" id="UP000231152">
    <property type="component" value="Unassembled WGS sequence"/>
</dbReference>
<dbReference type="InterPro" id="IPR036583">
    <property type="entry name" value="23S_rRNA_IVS_sf"/>
</dbReference>
<dbReference type="CDD" id="cd16376">
    <property type="entry name" value="Avd_like"/>
    <property type="match status" value="1"/>
</dbReference>
<evidence type="ECO:0000313" key="1">
    <source>
        <dbReference type="EMBL" id="PJE75706.1"/>
    </source>
</evidence>
<evidence type="ECO:0000313" key="2">
    <source>
        <dbReference type="Proteomes" id="UP000231152"/>
    </source>
</evidence>